<reference evidence="2 3" key="1">
    <citation type="submission" date="2023-04" db="EMBL/GenBank/DDBJ databases">
        <title>Two novel species of Flavobacterium.</title>
        <authorList>
            <person name="Liu Q."/>
            <person name="Xin Y.-H."/>
        </authorList>
    </citation>
    <scope>NUCLEOTIDE SEQUENCE [LARGE SCALE GENOMIC DNA]</scope>
    <source>
        <strain evidence="2 3">LB2P87</strain>
    </source>
</reference>
<dbReference type="PANTHER" id="PTHR37292">
    <property type="entry name" value="VNG6097C"/>
    <property type="match status" value="1"/>
</dbReference>
<comment type="caution">
    <text evidence="2">The sequence shown here is derived from an EMBL/GenBank/DDBJ whole genome shotgun (WGS) entry which is preliminary data.</text>
</comment>
<protein>
    <submittedName>
        <fullName evidence="2">DUF262 domain-containing protein</fullName>
    </submittedName>
</protein>
<dbReference type="Proteomes" id="UP001228643">
    <property type="component" value="Unassembled WGS sequence"/>
</dbReference>
<dbReference type="RefSeq" id="WP_282714920.1">
    <property type="nucleotide sequence ID" value="NZ_JASCRY010000001.1"/>
</dbReference>
<feature type="domain" description="GmrSD restriction endonucleases N-terminal" evidence="1">
    <location>
        <begin position="19"/>
        <end position="288"/>
    </location>
</feature>
<gene>
    <name evidence="2" type="ORF">QLS97_05915</name>
</gene>
<keyword evidence="3" id="KW-1185">Reference proteome</keyword>
<dbReference type="Pfam" id="PF03235">
    <property type="entry name" value="GmrSD_N"/>
    <property type="match status" value="1"/>
</dbReference>
<dbReference type="InterPro" id="IPR004919">
    <property type="entry name" value="GmrSD_N"/>
</dbReference>
<evidence type="ECO:0000313" key="3">
    <source>
        <dbReference type="Proteomes" id="UP001228643"/>
    </source>
</evidence>
<accession>A0AAW6TI62</accession>
<evidence type="ECO:0000313" key="2">
    <source>
        <dbReference type="EMBL" id="MDI5949174.1"/>
    </source>
</evidence>
<name>A0AAW6TI62_9FLAO</name>
<proteinExistence type="predicted"/>
<dbReference type="AlphaFoldDB" id="A0AAW6TI62"/>
<sequence>MKSYTLREISQWQKEVSGEETKISLPSLQRGFVWKPEQIEALWDSIFRGYPIGAIMMSVDKENNRFLLDGQQRSTSIALGHFNPFDNNSENFLSLKTYKPSVWIDLNTANATETQKFTFRCLTQSHPWGYQLKVNSNSLSMQDRRNANTFFNRDEKVERYTDLKSDKINPWDSKFPIPLSFILEETTENFIDFKSSIINKTKELNIKTKHSGNEYVDFDEVVDEDLNKIFLGFLNYKRLQIPEIAVNAEVLNESENNIENESQDPTLFVRLNSAGTRISGEELIYSIYKASFPKIKDLVENIGASYISPSKVIGIFSRLVSCEQNNYNSFQKEFTVVNFRKKVQEEEFKKLLNNYIGNATESKANQLIENAIEILKKGMKNIPNILIKQWVLTNIDLFYVLIIYLNKYDFVTLSNEEKNDIASTYIYTLWFNRDGKKIASNLFNSLLKNDTKVSWKIALSDLTVENLVIPVITPKLLKENLERIVIERRVNFNHFDVIRDEKLLDNEVLKILQNDSDDINIANTNWDSFIHQLYGNKSMLLFAQRDYMNSKFKEFNQIENIDDTNRPWDWDHIYPNSWVYNNKGIDELVKRWVNSIGNFRALSYDDNRSESNTMSPKARFEKDDKKEESFIKDDYVFWNQIDSSFNRIKNSDPEKTKLFLNAVISRMVNIYADWYENYYINIS</sequence>
<evidence type="ECO:0000259" key="1">
    <source>
        <dbReference type="Pfam" id="PF03235"/>
    </source>
</evidence>
<dbReference type="PANTHER" id="PTHR37292:SF2">
    <property type="entry name" value="DUF262 DOMAIN-CONTAINING PROTEIN"/>
    <property type="match status" value="1"/>
</dbReference>
<dbReference type="EMBL" id="JASCRY010000001">
    <property type="protein sequence ID" value="MDI5949174.1"/>
    <property type="molecule type" value="Genomic_DNA"/>
</dbReference>
<organism evidence="2 3">
    <name type="scientific">Flavobacterium yafengii</name>
    <dbReference type="NCBI Taxonomy" id="3041253"/>
    <lineage>
        <taxon>Bacteria</taxon>
        <taxon>Pseudomonadati</taxon>
        <taxon>Bacteroidota</taxon>
        <taxon>Flavobacteriia</taxon>
        <taxon>Flavobacteriales</taxon>
        <taxon>Flavobacteriaceae</taxon>
        <taxon>Flavobacterium</taxon>
    </lineage>
</organism>